<evidence type="ECO:0000313" key="4">
    <source>
        <dbReference type="Proteomes" id="UP000290657"/>
    </source>
</evidence>
<proteinExistence type="predicted"/>
<evidence type="ECO:0000256" key="1">
    <source>
        <dbReference type="ARBA" id="ARBA00022679"/>
    </source>
</evidence>
<keyword evidence="1" id="KW-0808">Transferase</keyword>
<accession>A0A4Q0XTK6</accession>
<dbReference type="RefSeq" id="WP_128995053.1">
    <property type="nucleotide sequence ID" value="NZ_PDKN01000001.1"/>
</dbReference>
<dbReference type="PANTHER" id="PTHR43861:SF3">
    <property type="entry name" value="PUTATIVE (AFU_ORTHOLOGUE AFUA_2G14390)-RELATED"/>
    <property type="match status" value="1"/>
</dbReference>
<dbReference type="CDD" id="cd02440">
    <property type="entry name" value="AdoMet_MTases"/>
    <property type="match status" value="1"/>
</dbReference>
<dbReference type="Proteomes" id="UP000290657">
    <property type="component" value="Unassembled WGS sequence"/>
</dbReference>
<name>A0A4Q0XTK6_9BACT</name>
<dbReference type="EMBL" id="PDKN01000001">
    <property type="protein sequence ID" value="RXJ60917.1"/>
    <property type="molecule type" value="Genomic_DNA"/>
</dbReference>
<dbReference type="PANTHER" id="PTHR43861">
    <property type="entry name" value="TRANS-ACONITATE 2-METHYLTRANSFERASE-RELATED"/>
    <property type="match status" value="1"/>
</dbReference>
<reference evidence="3 4" key="1">
    <citation type="submission" date="2017-10" db="EMBL/GenBank/DDBJ databases">
        <title>Genomics of the genus Arcobacter.</title>
        <authorList>
            <person name="Perez-Cataluna A."/>
            <person name="Figueras M.J."/>
        </authorList>
    </citation>
    <scope>NUCLEOTIDE SEQUENCE [LARGE SCALE GENOMIC DNA]</scope>
    <source>
        <strain evidence="3 4">CECT 8987</strain>
    </source>
</reference>
<organism evidence="3 4">
    <name type="scientific">Candidatus Marinarcus aquaticus</name>
    <dbReference type="NCBI Taxonomy" id="2044504"/>
    <lineage>
        <taxon>Bacteria</taxon>
        <taxon>Pseudomonadati</taxon>
        <taxon>Campylobacterota</taxon>
        <taxon>Epsilonproteobacteria</taxon>
        <taxon>Campylobacterales</taxon>
        <taxon>Arcobacteraceae</taxon>
        <taxon>Candidatus Marinarcus</taxon>
    </lineage>
</organism>
<evidence type="ECO:0000259" key="2">
    <source>
        <dbReference type="Pfam" id="PF13649"/>
    </source>
</evidence>
<sequence length="245" mass="28210">METFWDFKSKNYPSPLDAYGLVTPTKVINKVREFGVDFHQKSILDIGCGTGLYSSIISKEAQHITGVDLSSGMLQRFKEYIAHDGVENIELLQSDFKLFDAQQQYDIVLSAMTPAIGSFEDLHTMMDLSKKTCIYVSFSAPRHSPLMDDILALLGVENKYKSKFFDTKEYLESLGYQVHEDFFEHNWLQEGTVDEMTDDVLEHLKMKDIEVTRMKVKELLQPYVKEDKIIRETFSTIGLLVWHVA</sequence>
<dbReference type="InterPro" id="IPR029063">
    <property type="entry name" value="SAM-dependent_MTases_sf"/>
</dbReference>
<keyword evidence="4" id="KW-1185">Reference proteome</keyword>
<dbReference type="GO" id="GO:0016740">
    <property type="term" value="F:transferase activity"/>
    <property type="evidence" value="ECO:0007669"/>
    <property type="project" value="UniProtKB-KW"/>
</dbReference>
<dbReference type="AlphaFoldDB" id="A0A4Q0XTK6"/>
<gene>
    <name evidence="3" type="ORF">CRV04_02580</name>
</gene>
<protein>
    <recommendedName>
        <fullName evidence="2">Methyltransferase domain-containing protein</fullName>
    </recommendedName>
</protein>
<dbReference type="OrthoDB" id="9790700at2"/>
<comment type="caution">
    <text evidence="3">The sequence shown here is derived from an EMBL/GenBank/DDBJ whole genome shotgun (WGS) entry which is preliminary data.</text>
</comment>
<dbReference type="Pfam" id="PF13649">
    <property type="entry name" value="Methyltransf_25"/>
    <property type="match status" value="1"/>
</dbReference>
<evidence type="ECO:0000313" key="3">
    <source>
        <dbReference type="EMBL" id="RXJ60917.1"/>
    </source>
</evidence>
<feature type="domain" description="Methyltransferase" evidence="2">
    <location>
        <begin position="43"/>
        <end position="113"/>
    </location>
</feature>
<dbReference type="SUPFAM" id="SSF53335">
    <property type="entry name" value="S-adenosyl-L-methionine-dependent methyltransferases"/>
    <property type="match status" value="1"/>
</dbReference>
<dbReference type="Gene3D" id="3.40.50.150">
    <property type="entry name" value="Vaccinia Virus protein VP39"/>
    <property type="match status" value="1"/>
</dbReference>
<dbReference type="InterPro" id="IPR041698">
    <property type="entry name" value="Methyltransf_25"/>
</dbReference>